<dbReference type="CDD" id="cd04301">
    <property type="entry name" value="NAT_SF"/>
    <property type="match status" value="1"/>
</dbReference>
<evidence type="ECO:0000313" key="5">
    <source>
        <dbReference type="Proteomes" id="UP001602013"/>
    </source>
</evidence>
<dbReference type="PANTHER" id="PTHR43877">
    <property type="entry name" value="AMINOALKYLPHOSPHONATE N-ACETYLTRANSFERASE-RELATED-RELATED"/>
    <property type="match status" value="1"/>
</dbReference>
<accession>A0ABW6SYE0</accession>
<dbReference type="Proteomes" id="UP001602013">
    <property type="component" value="Unassembled WGS sequence"/>
</dbReference>
<proteinExistence type="predicted"/>
<dbReference type="EMBL" id="JBIASD010000026">
    <property type="protein sequence ID" value="MFF3670024.1"/>
    <property type="molecule type" value="Genomic_DNA"/>
</dbReference>
<keyword evidence="2 4" id="KW-0012">Acyltransferase</keyword>
<evidence type="ECO:0000256" key="2">
    <source>
        <dbReference type="ARBA" id="ARBA00023315"/>
    </source>
</evidence>
<comment type="caution">
    <text evidence="4">The sequence shown here is derived from an EMBL/GenBank/DDBJ whole genome shotgun (WGS) entry which is preliminary data.</text>
</comment>
<dbReference type="RefSeq" id="WP_387416288.1">
    <property type="nucleotide sequence ID" value="NZ_JBIASD010000026.1"/>
</dbReference>
<dbReference type="Gene3D" id="3.40.630.30">
    <property type="match status" value="1"/>
</dbReference>
<reference evidence="4 5" key="1">
    <citation type="submission" date="2024-10" db="EMBL/GenBank/DDBJ databases">
        <title>The Natural Products Discovery Center: Release of the First 8490 Sequenced Strains for Exploring Actinobacteria Biosynthetic Diversity.</title>
        <authorList>
            <person name="Kalkreuter E."/>
            <person name="Kautsar S.A."/>
            <person name="Yang D."/>
            <person name="Bader C.D."/>
            <person name="Teijaro C.N."/>
            <person name="Fluegel L."/>
            <person name="Davis C.M."/>
            <person name="Simpson J.R."/>
            <person name="Lauterbach L."/>
            <person name="Steele A.D."/>
            <person name="Gui C."/>
            <person name="Meng S."/>
            <person name="Li G."/>
            <person name="Viehrig K."/>
            <person name="Ye F."/>
            <person name="Su P."/>
            <person name="Kiefer A.F."/>
            <person name="Nichols A."/>
            <person name="Cepeda A.J."/>
            <person name="Yan W."/>
            <person name="Fan B."/>
            <person name="Jiang Y."/>
            <person name="Adhikari A."/>
            <person name="Zheng C.-J."/>
            <person name="Schuster L."/>
            <person name="Cowan T.M."/>
            <person name="Smanski M.J."/>
            <person name="Chevrette M.G."/>
            <person name="De Carvalho L.P.S."/>
            <person name="Shen B."/>
        </authorList>
    </citation>
    <scope>NUCLEOTIDE SEQUENCE [LARGE SCALE GENOMIC DNA]</scope>
    <source>
        <strain evidence="4 5">NPDC002173</strain>
    </source>
</reference>
<sequence length="172" mass="18519">MNFSVRMGEPAEAADVLRVKNASWQEAYRGVMPDDFLDGLTVTPGAVAHWQAMMADPACGVVVGETAGRIVGLSAYGPAGNRVPGGEVYAIYTLKECWSSGLGPELMAFSLARLTESGHGEAGLWVLENNPRARRFYEKTGFALSGRTQAEEISGVRLPEVHYRMALTPDQG</sequence>
<dbReference type="Pfam" id="PF00583">
    <property type="entry name" value="Acetyltransf_1"/>
    <property type="match status" value="1"/>
</dbReference>
<dbReference type="SUPFAM" id="SSF55729">
    <property type="entry name" value="Acyl-CoA N-acyltransferases (Nat)"/>
    <property type="match status" value="1"/>
</dbReference>
<dbReference type="EC" id="2.3.-.-" evidence="4"/>
<organism evidence="4 5">
    <name type="scientific">Microtetraspora malaysiensis</name>
    <dbReference type="NCBI Taxonomy" id="161358"/>
    <lineage>
        <taxon>Bacteria</taxon>
        <taxon>Bacillati</taxon>
        <taxon>Actinomycetota</taxon>
        <taxon>Actinomycetes</taxon>
        <taxon>Streptosporangiales</taxon>
        <taxon>Streptosporangiaceae</taxon>
        <taxon>Microtetraspora</taxon>
    </lineage>
</organism>
<feature type="domain" description="N-acetyltransferase" evidence="3">
    <location>
        <begin position="3"/>
        <end position="170"/>
    </location>
</feature>
<evidence type="ECO:0000313" key="4">
    <source>
        <dbReference type="EMBL" id="MFF3670024.1"/>
    </source>
</evidence>
<gene>
    <name evidence="4" type="ORF">ACFYXI_31010</name>
</gene>
<dbReference type="InterPro" id="IPR016181">
    <property type="entry name" value="Acyl_CoA_acyltransferase"/>
</dbReference>
<dbReference type="GO" id="GO:0016746">
    <property type="term" value="F:acyltransferase activity"/>
    <property type="evidence" value="ECO:0007669"/>
    <property type="project" value="UniProtKB-KW"/>
</dbReference>
<evidence type="ECO:0000259" key="3">
    <source>
        <dbReference type="PROSITE" id="PS51186"/>
    </source>
</evidence>
<dbReference type="InterPro" id="IPR050832">
    <property type="entry name" value="Bact_Acetyltransf"/>
</dbReference>
<keyword evidence="5" id="KW-1185">Reference proteome</keyword>
<dbReference type="PROSITE" id="PS51186">
    <property type="entry name" value="GNAT"/>
    <property type="match status" value="1"/>
</dbReference>
<protein>
    <submittedName>
        <fullName evidence="4">GNAT family N-acetyltransferase</fullName>
        <ecNumber evidence="4">2.3.-.-</ecNumber>
    </submittedName>
</protein>
<evidence type="ECO:0000256" key="1">
    <source>
        <dbReference type="ARBA" id="ARBA00022679"/>
    </source>
</evidence>
<dbReference type="InterPro" id="IPR000182">
    <property type="entry name" value="GNAT_dom"/>
</dbReference>
<keyword evidence="1 4" id="KW-0808">Transferase</keyword>
<name>A0ABW6SYE0_9ACTN</name>